<dbReference type="AlphaFoldDB" id="A0A7V9Z1D3"/>
<keyword evidence="4" id="KW-1185">Reference proteome</keyword>
<reference evidence="3 4" key="1">
    <citation type="submission" date="2020-07" db="EMBL/GenBank/DDBJ databases">
        <title>Genomic Encyclopedia of Type Strains, Phase IV (KMG-IV): sequencing the most valuable type-strain genomes for metagenomic binning, comparative biology and taxonomic classification.</title>
        <authorList>
            <person name="Goeker M."/>
        </authorList>
    </citation>
    <scope>NUCLEOTIDE SEQUENCE [LARGE SCALE GENOMIC DNA]</scope>
    <source>
        <strain evidence="3 4">DSM 25220</strain>
    </source>
</reference>
<name>A0A7V9Z1D3_9BACL</name>
<accession>A0A7V9Z1D3</accession>
<evidence type="ECO:0000259" key="1">
    <source>
        <dbReference type="Pfam" id="PF11738"/>
    </source>
</evidence>
<evidence type="ECO:0000313" key="4">
    <source>
        <dbReference type="Proteomes" id="UP000580891"/>
    </source>
</evidence>
<dbReference type="Pfam" id="PF13739">
    <property type="entry name" value="PdaC"/>
    <property type="match status" value="1"/>
</dbReference>
<comment type="caution">
    <text evidence="3">The sequence shown here is derived from an EMBL/GenBank/DDBJ whole genome shotgun (WGS) entry which is preliminary data.</text>
</comment>
<dbReference type="EMBL" id="JACDUU010000006">
    <property type="protein sequence ID" value="MBA2872269.1"/>
    <property type="molecule type" value="Genomic_DNA"/>
</dbReference>
<sequence length="200" mass="22995">MIELPVKIRAEHVKTNRLELYYPVIYGLKNSEVQRKINYDILTTVQQLIINQGFYENPMTTMTGTFELKSNEKGVLSVTIENYAYSGGAHGLTILKGLTFDIKTGKKYSLHELFKPNSNYTSILSEEVKQQIKERDMLLLSEFKGVSPQQDYYIADKALVLFFQLYDLTAYVFGFPYFPISVYNIQNIVDEESPLGKMLS</sequence>
<evidence type="ECO:0000313" key="3">
    <source>
        <dbReference type="EMBL" id="MBA2872269.1"/>
    </source>
</evidence>
<protein>
    <recommendedName>
        <fullName evidence="5">DUF3298 domain-containing protein</fullName>
    </recommendedName>
</protein>
<feature type="domain" description="Deacetylase PdaC" evidence="2">
    <location>
        <begin position="18"/>
        <end position="93"/>
    </location>
</feature>
<dbReference type="RefSeq" id="WP_181538054.1">
    <property type="nucleotide sequence ID" value="NZ_JACDUU010000006.1"/>
</dbReference>
<dbReference type="InterPro" id="IPR025303">
    <property type="entry name" value="PdaC"/>
</dbReference>
<gene>
    <name evidence="3" type="ORF">HNQ85_002578</name>
</gene>
<dbReference type="Gene3D" id="3.90.640.20">
    <property type="entry name" value="Heat-shock cognate protein, ATPase"/>
    <property type="match status" value="1"/>
</dbReference>
<evidence type="ECO:0000259" key="2">
    <source>
        <dbReference type="Pfam" id="PF13739"/>
    </source>
</evidence>
<organism evidence="3 4">
    <name type="scientific">[Anoxybacillus] calidus</name>
    <dbReference type="NCBI Taxonomy" id="575178"/>
    <lineage>
        <taxon>Bacteria</taxon>
        <taxon>Bacillati</taxon>
        <taxon>Bacillota</taxon>
        <taxon>Bacilli</taxon>
        <taxon>Bacillales</taxon>
        <taxon>Anoxybacillaceae</taxon>
        <taxon>Paranoxybacillus</taxon>
    </lineage>
</organism>
<dbReference type="Proteomes" id="UP000580891">
    <property type="component" value="Unassembled WGS sequence"/>
</dbReference>
<dbReference type="Gene3D" id="3.30.565.40">
    <property type="entry name" value="Fervidobacterium nodosum Rt17-B1 like"/>
    <property type="match status" value="1"/>
</dbReference>
<dbReference type="Pfam" id="PF11738">
    <property type="entry name" value="DUF3298"/>
    <property type="match status" value="1"/>
</dbReference>
<feature type="domain" description="DUF3298" evidence="1">
    <location>
        <begin position="112"/>
        <end position="181"/>
    </location>
</feature>
<evidence type="ECO:0008006" key="5">
    <source>
        <dbReference type="Google" id="ProtNLM"/>
    </source>
</evidence>
<dbReference type="InterPro" id="IPR021729">
    <property type="entry name" value="DUF3298"/>
</dbReference>
<dbReference type="InterPro" id="IPR037126">
    <property type="entry name" value="PdaC/RsiV-like_sf"/>
</dbReference>
<proteinExistence type="predicted"/>